<evidence type="ECO:0000313" key="2">
    <source>
        <dbReference type="Proteomes" id="UP000016424"/>
    </source>
</evidence>
<organism evidence="1 2">
    <name type="scientific">Geobacillus kaustophilus GBlys</name>
    <dbReference type="NCBI Taxonomy" id="1337888"/>
    <lineage>
        <taxon>Bacteria</taxon>
        <taxon>Bacillati</taxon>
        <taxon>Bacillota</taxon>
        <taxon>Bacilli</taxon>
        <taxon>Bacillales</taxon>
        <taxon>Anoxybacillaceae</taxon>
        <taxon>Geobacillus</taxon>
        <taxon>Geobacillus thermoleovorans group</taxon>
    </lineage>
</organism>
<proteinExistence type="predicted"/>
<comment type="caution">
    <text evidence="1">The sequence shown here is derived from an EMBL/GenBank/DDBJ whole genome shotgun (WGS) entry which is preliminary data.</text>
</comment>
<accession>U2WQ96</accession>
<dbReference type="Proteomes" id="UP000016424">
    <property type="component" value="Unassembled WGS sequence"/>
</dbReference>
<sequence length="48" mass="5798">MDVRPVLFRGRRACHATLNLFSKRMKCFGCTPRSEKEEMLRMRRFTYA</sequence>
<reference evidence="2" key="1">
    <citation type="journal article" date="2013" name="Genome">
        <title>Draft Genome Sequence of Geobacillus kaustophilus GBlys, a Lysogenic Strain with Bacteriophage phiOH2.</title>
        <authorList>
            <person name="Doi K."/>
            <person name="Mori K."/>
            <person name="Martono H."/>
            <person name="Nagayoshi Y."/>
            <person name="Fujino Y."/>
            <person name="Tashiro K."/>
            <person name="Kuhara S."/>
            <person name="Ohshima T."/>
        </authorList>
    </citation>
    <scope>NUCLEOTIDE SEQUENCE [LARGE SCALE GENOMIC DNA]</scope>
    <source>
        <strain evidence="2">GBlys</strain>
    </source>
</reference>
<name>U2WQ96_GEOKU</name>
<dbReference type="AlphaFoldDB" id="U2WQ96"/>
<gene>
    <name evidence="1" type="ORF">GBL_1153</name>
</gene>
<dbReference type="EMBL" id="BASG01000006">
    <property type="protein sequence ID" value="GAD12936.1"/>
    <property type="molecule type" value="Genomic_DNA"/>
</dbReference>
<protein>
    <submittedName>
        <fullName evidence="1">Uncharacterized protein</fullName>
    </submittedName>
</protein>
<evidence type="ECO:0000313" key="1">
    <source>
        <dbReference type="EMBL" id="GAD12936.1"/>
    </source>
</evidence>